<gene>
    <name evidence="1" type="ORF">SAMN02910265_01345</name>
</gene>
<dbReference type="PANTHER" id="PTHR43434">
    <property type="entry name" value="PHOSPHOGLYCOLATE PHOSPHATASE"/>
    <property type="match status" value="1"/>
</dbReference>
<sequence length="218" mass="24556">MIENFDTLLFDLDGTLTDSTEGIVKCIEYALTKMGYEMPEDTNKFLGPPLYQSFAEFCGMNEEQVNEAVRIFRERYSTVGLFENRVYDGIPEMLDRLKKGGKRIMVATSKPEVYAVRIFEKFGLAQYFEIVGGANINGTRNYKHEVIEYVLAKADITDRSRVLMIGDRKQDADGAHKTGLKCMGILWGFGSIEELTEAGADYIADTPQQVTDLLLGKD</sequence>
<dbReference type="SUPFAM" id="SSF56784">
    <property type="entry name" value="HAD-like"/>
    <property type="match status" value="1"/>
</dbReference>
<protein>
    <submittedName>
        <fullName evidence="1">Phosphoglycolate phosphatase</fullName>
    </submittedName>
</protein>
<evidence type="ECO:0000313" key="1">
    <source>
        <dbReference type="EMBL" id="SEH54808.1"/>
    </source>
</evidence>
<name>A0A1H6J3K3_RUMFL</name>
<dbReference type="InterPro" id="IPR036412">
    <property type="entry name" value="HAD-like_sf"/>
</dbReference>
<dbReference type="FunFam" id="3.40.50.1000:FF:000022">
    <property type="entry name" value="Phosphoglycolate phosphatase"/>
    <property type="match status" value="1"/>
</dbReference>
<dbReference type="InterPro" id="IPR023214">
    <property type="entry name" value="HAD_sf"/>
</dbReference>
<dbReference type="RefSeq" id="WP_074715713.1">
    <property type="nucleotide sequence ID" value="NZ_FNWV01000004.1"/>
</dbReference>
<reference evidence="1 2" key="1">
    <citation type="submission" date="2016-10" db="EMBL/GenBank/DDBJ databases">
        <authorList>
            <person name="de Groot N.N."/>
        </authorList>
    </citation>
    <scope>NUCLEOTIDE SEQUENCE [LARGE SCALE GENOMIC DNA]</scope>
    <source>
        <strain evidence="1 2">YAD2003</strain>
    </source>
</reference>
<dbReference type="SFLD" id="SFLDS00003">
    <property type="entry name" value="Haloacid_Dehalogenase"/>
    <property type="match status" value="1"/>
</dbReference>
<dbReference type="GO" id="GO:0004713">
    <property type="term" value="F:protein tyrosine kinase activity"/>
    <property type="evidence" value="ECO:0007669"/>
    <property type="project" value="TreeGrafter"/>
</dbReference>
<dbReference type="AlphaFoldDB" id="A0A1H6J3K3"/>
<dbReference type="OrthoDB" id="9792518at2"/>
<organism evidence="1 2">
    <name type="scientific">Ruminococcus flavefaciens</name>
    <dbReference type="NCBI Taxonomy" id="1265"/>
    <lineage>
        <taxon>Bacteria</taxon>
        <taxon>Bacillati</taxon>
        <taxon>Bacillota</taxon>
        <taxon>Clostridia</taxon>
        <taxon>Eubacteriales</taxon>
        <taxon>Oscillospiraceae</taxon>
        <taxon>Ruminococcus</taxon>
    </lineage>
</organism>
<dbReference type="PANTHER" id="PTHR43434:SF20">
    <property type="entry name" value="5'-NUCLEOTIDASE"/>
    <property type="match status" value="1"/>
</dbReference>
<evidence type="ECO:0000313" key="2">
    <source>
        <dbReference type="Proteomes" id="UP000183190"/>
    </source>
</evidence>
<dbReference type="GO" id="GO:0005829">
    <property type="term" value="C:cytosol"/>
    <property type="evidence" value="ECO:0007669"/>
    <property type="project" value="TreeGrafter"/>
</dbReference>
<dbReference type="Pfam" id="PF13419">
    <property type="entry name" value="HAD_2"/>
    <property type="match status" value="1"/>
</dbReference>
<accession>A0A1H6J3K3</accession>
<proteinExistence type="predicted"/>
<dbReference type="SFLD" id="SFLDG01129">
    <property type="entry name" value="C1.5:_HAD__Beta-PGM__Phosphata"/>
    <property type="match status" value="1"/>
</dbReference>
<dbReference type="Gene3D" id="1.10.150.240">
    <property type="entry name" value="Putative phosphatase, domain 2"/>
    <property type="match status" value="1"/>
</dbReference>
<dbReference type="Gene3D" id="3.40.50.1000">
    <property type="entry name" value="HAD superfamily/HAD-like"/>
    <property type="match status" value="1"/>
</dbReference>
<dbReference type="InterPro" id="IPR041492">
    <property type="entry name" value="HAD_2"/>
</dbReference>
<dbReference type="EMBL" id="FNWV01000004">
    <property type="protein sequence ID" value="SEH54808.1"/>
    <property type="molecule type" value="Genomic_DNA"/>
</dbReference>
<dbReference type="Proteomes" id="UP000183190">
    <property type="component" value="Unassembled WGS sequence"/>
</dbReference>
<dbReference type="InterPro" id="IPR023198">
    <property type="entry name" value="PGP-like_dom2"/>
</dbReference>
<dbReference type="InterPro" id="IPR050155">
    <property type="entry name" value="HAD-like_hydrolase_sf"/>
</dbReference>